<reference evidence="2 3" key="1">
    <citation type="submission" date="2015-12" db="EMBL/GenBank/DDBJ databases">
        <authorList>
            <person name="Shamseldin A."/>
            <person name="Moawad H."/>
            <person name="Abd El-Rahim W.M."/>
            <person name="Sadowsky M.J."/>
        </authorList>
    </citation>
    <scope>NUCLEOTIDE SEQUENCE [LARGE SCALE GENOMIC DNA]</scope>
    <source>
        <strain evidence="2 3">WF1</strain>
    </source>
</reference>
<protein>
    <submittedName>
        <fullName evidence="2">Uncharacterized protein</fullName>
    </submittedName>
</protein>
<gene>
    <name evidence="2" type="ORF">AU255_03090</name>
</gene>
<comment type="caution">
    <text evidence="2">The sequence shown here is derived from an EMBL/GenBank/DDBJ whole genome shotgun (WGS) entry which is preliminary data.</text>
</comment>
<proteinExistence type="predicted"/>
<sequence length="243" mass="28946">MSILDQLRKEADEKKNSEQQQVDLEQLQAQRYKTEILPKMQEIFKYMQELVKYLNYLDVPVQVKEYSSRYPQLGSLMQKDYRISTDSFGGLADIDKLKHINITFYCEGEGTFEYVVRSKTDIEKEIAFLHSKRLSNKTHRVPGHKNEDILKFLVLRKIPVRLRFEVDYEKSLIKVIINNYSQFSIYTESWQAEAIDHDFLDAVTRYLLRKDSEFIKPDITDEERNSLRKKLAKIKKTEQGIFW</sequence>
<evidence type="ECO:0000313" key="3">
    <source>
        <dbReference type="Proteomes" id="UP000191980"/>
    </source>
</evidence>
<dbReference type="STRING" id="1420851.AU255_03090"/>
<organism evidence="2 3">
    <name type="scientific">Methyloprofundus sedimenti</name>
    <dbReference type="NCBI Taxonomy" id="1420851"/>
    <lineage>
        <taxon>Bacteria</taxon>
        <taxon>Pseudomonadati</taxon>
        <taxon>Pseudomonadota</taxon>
        <taxon>Gammaproteobacteria</taxon>
        <taxon>Methylococcales</taxon>
        <taxon>Methylococcaceae</taxon>
        <taxon>Methyloprofundus</taxon>
    </lineage>
</organism>
<keyword evidence="3" id="KW-1185">Reference proteome</keyword>
<evidence type="ECO:0000313" key="2">
    <source>
        <dbReference type="EMBL" id="OQK16903.1"/>
    </source>
</evidence>
<keyword evidence="1" id="KW-0175">Coiled coil</keyword>
<dbReference type="OrthoDB" id="5569064at2"/>
<feature type="coiled-coil region" evidence="1">
    <location>
        <begin position="7"/>
        <end position="35"/>
    </location>
</feature>
<dbReference type="Proteomes" id="UP000191980">
    <property type="component" value="Unassembled WGS sequence"/>
</dbReference>
<dbReference type="RefSeq" id="WP_080521519.1">
    <property type="nucleotide sequence ID" value="NZ_LPUF01000001.1"/>
</dbReference>
<name>A0A1V8M690_9GAMM</name>
<accession>A0A1V8M690</accession>
<evidence type="ECO:0000256" key="1">
    <source>
        <dbReference type="SAM" id="Coils"/>
    </source>
</evidence>
<dbReference type="EMBL" id="LPUF01000001">
    <property type="protein sequence ID" value="OQK16903.1"/>
    <property type="molecule type" value="Genomic_DNA"/>
</dbReference>
<dbReference type="AlphaFoldDB" id="A0A1V8M690"/>